<keyword evidence="3 6" id="KW-0067">ATP-binding</keyword>
<organism evidence="8 9">
    <name type="scientific">Candidatus Chloroploca asiatica</name>
    <dbReference type="NCBI Taxonomy" id="1506545"/>
    <lineage>
        <taxon>Bacteria</taxon>
        <taxon>Bacillati</taxon>
        <taxon>Chloroflexota</taxon>
        <taxon>Chloroflexia</taxon>
        <taxon>Chloroflexales</taxon>
        <taxon>Chloroflexineae</taxon>
        <taxon>Oscillochloridaceae</taxon>
        <taxon>Candidatus Chloroploca</taxon>
    </lineage>
</organism>
<keyword evidence="1 6" id="KW-0963">Cytoplasm</keyword>
<dbReference type="InterPro" id="IPR011890">
    <property type="entry name" value="SMC_prok"/>
</dbReference>
<dbReference type="EMBL" id="LYXE01000144">
    <property type="protein sequence ID" value="PDV97440.1"/>
    <property type="molecule type" value="Genomic_DNA"/>
</dbReference>
<feature type="coiled-coil region" evidence="6">
    <location>
        <begin position="698"/>
        <end position="760"/>
    </location>
</feature>
<dbReference type="RefSeq" id="WP_097654455.1">
    <property type="nucleotide sequence ID" value="NZ_LYXE01000144.1"/>
</dbReference>
<feature type="domain" description="SMC hinge" evidence="7">
    <location>
        <begin position="519"/>
        <end position="636"/>
    </location>
</feature>
<name>A0A2H3L5C3_9CHLR</name>
<dbReference type="SUPFAM" id="SSF75553">
    <property type="entry name" value="Smc hinge domain"/>
    <property type="match status" value="1"/>
</dbReference>
<dbReference type="InterPro" id="IPR027417">
    <property type="entry name" value="P-loop_NTPase"/>
</dbReference>
<dbReference type="GO" id="GO:0030261">
    <property type="term" value="P:chromosome condensation"/>
    <property type="evidence" value="ECO:0007669"/>
    <property type="project" value="InterPro"/>
</dbReference>
<feature type="coiled-coil region" evidence="6">
    <location>
        <begin position="866"/>
        <end position="900"/>
    </location>
</feature>
<feature type="binding site" evidence="6">
    <location>
        <begin position="32"/>
        <end position="39"/>
    </location>
    <ligand>
        <name>ATP</name>
        <dbReference type="ChEBI" id="CHEBI:30616"/>
    </ligand>
</feature>
<sequence length="1199" mass="133009">MHLKRLEIQGFKTFASRTILEFRAGITAVVGPNGSGKSNLADAVRWVLGEQSLTNLRCKRSEELLYAGGGRRAPAGFAEVSLTVDNSDRLLPVEFDEVTLTRRTTRAGESEYLLNRTRVRLRDLLEVTAPLGGSYTIINQGLVDAALTLRPEERRKLFEDAADLGGFELRKAEALRRLRETEGNLQRLGDLLAELEPRLRVLKRQAAQARQYHEYAAELALLQQQYYVELWGAALRMTAQTRADLQVAETHLTEARTGQAGVTAELQALRSSLRTRRDELGALHQQSSLLHRQAETVQRDLAVGNERVAALARRTEDLERQRHELALRQAQAEQQHAEAIAETRQTEAELAEREQALREVETELAGRADEVQALVRALREAEEAALRTTRAAAEAHARLEQINAQTQRLARETSELEASIAQAEAHVASSTEQVADARAQVSYAETARHEAATAEQALRHDIETLRQHYAQADEQRVTARRALADVEARFESLSRLARSYTGTFAGVRAAMQWAERTQRQGFALVQSLIRTPAELETALEVALGSRLQNIVVEQWSDAEAAIAELKQRDVGRATFMPLDTLRVNESDQRPLTFDDEAVLGVAADLVAYDAPYRPVVEQLLGRVLIVRDLSTARRELRRLRTGWNIVTLQGEQVNSGGSLTGGARTKESGALRRERELRELPAQVAAARQNVEAADTLRVQLDTQLKTLNGQLREVEGRTRESQRLLETARSGVAAAERRLAQAEQERTWAAQRRERLDSEHQSLDMQQHEVRLRLGEVENTAHATEVTLAELRTRQAHEASNDRLVQERLAGLRTEVATTRQRLRAAEQLRNNHAQSLALVQRQTSELDQAALSLRDERDALAAQHERHEALHTALLTEIDQLRQRIDPAEAALHNDEANVRQLEAHEEAATAHLLAMEAAQSKAALDAQRAADRQEALFERAAADGVNLEHVATSDAQAGPAIDATHLQASIEALKTKILRLGAVNQLALEEYETTAERQRFLATQLADLRAAGATLLELIGELDEAMNHRFTTTFHAIAAEFEQSFTRLFGGGSARLILTSTARQNGQASNGTEPETVDTRSLGVEIIARPPGKKQQNIALLSGGERSLTATALLFAILTVHPTPFCILDETDAALDEANVGRFREALQHLTNQTQFILITHNRGTIEAADTLYGVTMGDDGASKMMSLRIEQYIEG</sequence>
<comment type="similarity">
    <text evidence="6">Belongs to the SMC family.</text>
</comment>
<keyword evidence="4 6" id="KW-0175">Coiled coil</keyword>
<evidence type="ECO:0000256" key="4">
    <source>
        <dbReference type="ARBA" id="ARBA00023054"/>
    </source>
</evidence>
<dbReference type="PIRSF" id="PIRSF005719">
    <property type="entry name" value="SMC"/>
    <property type="match status" value="1"/>
</dbReference>
<gene>
    <name evidence="6" type="primary">smc</name>
    <name evidence="8" type="ORF">A9Q02_22500</name>
</gene>
<dbReference type="AlphaFoldDB" id="A0A2H3L5C3"/>
<dbReference type="GO" id="GO:0007059">
    <property type="term" value="P:chromosome segregation"/>
    <property type="evidence" value="ECO:0007669"/>
    <property type="project" value="UniProtKB-UniRule"/>
</dbReference>
<dbReference type="PANTHER" id="PTHR43977">
    <property type="entry name" value="STRUCTURAL MAINTENANCE OF CHROMOSOMES PROTEIN 3"/>
    <property type="match status" value="1"/>
</dbReference>
<keyword evidence="5 6" id="KW-0238">DNA-binding</keyword>
<dbReference type="GO" id="GO:0005524">
    <property type="term" value="F:ATP binding"/>
    <property type="evidence" value="ECO:0007669"/>
    <property type="project" value="UniProtKB-UniRule"/>
</dbReference>
<dbReference type="InterPro" id="IPR036277">
    <property type="entry name" value="SMC_hinge_sf"/>
</dbReference>
<comment type="subunit">
    <text evidence="6">Homodimer.</text>
</comment>
<dbReference type="GO" id="GO:0003677">
    <property type="term" value="F:DNA binding"/>
    <property type="evidence" value="ECO:0007669"/>
    <property type="project" value="UniProtKB-UniRule"/>
</dbReference>
<accession>A0A2H3L5C3</accession>
<dbReference type="InterPro" id="IPR003395">
    <property type="entry name" value="RecF/RecN/SMC_N"/>
</dbReference>
<dbReference type="SUPFAM" id="SSF52540">
    <property type="entry name" value="P-loop containing nucleoside triphosphate hydrolases"/>
    <property type="match status" value="1"/>
</dbReference>
<dbReference type="GO" id="GO:0005694">
    <property type="term" value="C:chromosome"/>
    <property type="evidence" value="ECO:0007669"/>
    <property type="project" value="InterPro"/>
</dbReference>
<keyword evidence="2 6" id="KW-0547">Nucleotide-binding</keyword>
<comment type="domain">
    <text evidence="6">Contains large globular domains required for ATP hydrolysis at each terminus and a third globular domain forming a flexible hinge near the middle of the molecule. These domains are separated by coiled-coil structures.</text>
</comment>
<dbReference type="InterPro" id="IPR024704">
    <property type="entry name" value="SMC"/>
</dbReference>
<evidence type="ECO:0000256" key="1">
    <source>
        <dbReference type="ARBA" id="ARBA00022490"/>
    </source>
</evidence>
<feature type="coiled-coil region" evidence="6">
    <location>
        <begin position="308"/>
        <end position="363"/>
    </location>
</feature>
<dbReference type="OrthoDB" id="9808768at2"/>
<evidence type="ECO:0000313" key="8">
    <source>
        <dbReference type="EMBL" id="PDV97440.1"/>
    </source>
</evidence>
<proteinExistence type="inferred from homology"/>
<evidence type="ECO:0000256" key="2">
    <source>
        <dbReference type="ARBA" id="ARBA00022741"/>
    </source>
</evidence>
<evidence type="ECO:0000256" key="3">
    <source>
        <dbReference type="ARBA" id="ARBA00022840"/>
    </source>
</evidence>
<keyword evidence="9" id="KW-1185">Reference proteome</keyword>
<protein>
    <recommendedName>
        <fullName evidence="6">Chromosome partition protein Smc</fullName>
    </recommendedName>
</protein>
<dbReference type="Proteomes" id="UP000220922">
    <property type="component" value="Unassembled WGS sequence"/>
</dbReference>
<evidence type="ECO:0000256" key="5">
    <source>
        <dbReference type="ARBA" id="ARBA00023125"/>
    </source>
</evidence>
<dbReference type="Pfam" id="PF06470">
    <property type="entry name" value="SMC_hinge"/>
    <property type="match status" value="1"/>
</dbReference>
<comment type="subcellular location">
    <subcellularLocation>
        <location evidence="6">Cytoplasm</location>
    </subcellularLocation>
</comment>
<dbReference type="InterPro" id="IPR010935">
    <property type="entry name" value="SMC_hinge"/>
</dbReference>
<comment type="caution">
    <text evidence="8">The sequence shown here is derived from an EMBL/GenBank/DDBJ whole genome shotgun (WGS) entry which is preliminary data.</text>
</comment>
<dbReference type="GO" id="GO:0005737">
    <property type="term" value="C:cytoplasm"/>
    <property type="evidence" value="ECO:0007669"/>
    <property type="project" value="UniProtKB-SubCell"/>
</dbReference>
<dbReference type="NCBIfam" id="TIGR02168">
    <property type="entry name" value="SMC_prok_B"/>
    <property type="match status" value="1"/>
</dbReference>
<evidence type="ECO:0000313" key="9">
    <source>
        <dbReference type="Proteomes" id="UP000220922"/>
    </source>
</evidence>
<dbReference type="Gene3D" id="1.20.1060.20">
    <property type="match status" value="1"/>
</dbReference>
<reference evidence="8 9" key="1">
    <citation type="submission" date="2016-05" db="EMBL/GenBank/DDBJ databases">
        <authorList>
            <person name="Lavstsen T."/>
            <person name="Jespersen J.S."/>
        </authorList>
    </citation>
    <scope>NUCLEOTIDE SEQUENCE [LARGE SCALE GENOMIC DNA]</scope>
    <source>
        <strain evidence="8 9">B7-9</strain>
    </source>
</reference>
<evidence type="ECO:0000256" key="6">
    <source>
        <dbReference type="HAMAP-Rule" id="MF_01894"/>
    </source>
</evidence>
<dbReference type="SMART" id="SM00968">
    <property type="entry name" value="SMC_hinge"/>
    <property type="match status" value="1"/>
</dbReference>
<comment type="function">
    <text evidence="6">Required for chromosome condensation and partitioning.</text>
</comment>
<evidence type="ECO:0000259" key="7">
    <source>
        <dbReference type="SMART" id="SM00968"/>
    </source>
</evidence>
<dbReference type="HAMAP" id="MF_01894">
    <property type="entry name" value="Smc_prok"/>
    <property type="match status" value="1"/>
</dbReference>
<dbReference type="Pfam" id="PF02463">
    <property type="entry name" value="SMC_N"/>
    <property type="match status" value="1"/>
</dbReference>
<dbReference type="GO" id="GO:0016887">
    <property type="term" value="F:ATP hydrolysis activity"/>
    <property type="evidence" value="ECO:0007669"/>
    <property type="project" value="InterPro"/>
</dbReference>
<dbReference type="Gene3D" id="3.30.70.1620">
    <property type="match status" value="1"/>
</dbReference>
<dbReference type="GO" id="GO:0007062">
    <property type="term" value="P:sister chromatid cohesion"/>
    <property type="evidence" value="ECO:0007669"/>
    <property type="project" value="InterPro"/>
</dbReference>
<feature type="coiled-coil region" evidence="6">
    <location>
        <begin position="392"/>
        <end position="489"/>
    </location>
</feature>
<dbReference type="Gene3D" id="3.40.50.300">
    <property type="entry name" value="P-loop containing nucleotide triphosphate hydrolases"/>
    <property type="match status" value="2"/>
</dbReference>
<dbReference type="GO" id="GO:0006260">
    <property type="term" value="P:DNA replication"/>
    <property type="evidence" value="ECO:0007669"/>
    <property type="project" value="UniProtKB-UniRule"/>
</dbReference>